<evidence type="ECO:0000313" key="1">
    <source>
        <dbReference type="EMBL" id="MEZ0163249.1"/>
    </source>
</evidence>
<dbReference type="EMBL" id="JBGFTU010000001">
    <property type="protein sequence ID" value="MEZ0163249.1"/>
    <property type="molecule type" value="Genomic_DNA"/>
</dbReference>
<dbReference type="SUPFAM" id="SSF103025">
    <property type="entry name" value="Folate-binding domain"/>
    <property type="match status" value="1"/>
</dbReference>
<dbReference type="Gene3D" id="3.30.1360.120">
    <property type="entry name" value="Probable tRNA modification gtpase trme, domain 1"/>
    <property type="match status" value="1"/>
</dbReference>
<dbReference type="InterPro" id="IPR007375">
    <property type="entry name" value="SoxG"/>
</dbReference>
<organism evidence="1 2">
    <name type="scientific">Kineococcus halophytocola</name>
    <dbReference type="NCBI Taxonomy" id="3234027"/>
    <lineage>
        <taxon>Bacteria</taxon>
        <taxon>Bacillati</taxon>
        <taxon>Actinomycetota</taxon>
        <taxon>Actinomycetes</taxon>
        <taxon>Kineosporiales</taxon>
        <taxon>Kineosporiaceae</taxon>
        <taxon>Kineococcus</taxon>
    </lineage>
</organism>
<dbReference type="Proteomes" id="UP001565927">
    <property type="component" value="Unassembled WGS sequence"/>
</dbReference>
<dbReference type="RefSeq" id="WP_370439501.1">
    <property type="nucleotide sequence ID" value="NZ_JBGFTU010000001.1"/>
</dbReference>
<comment type="caution">
    <text evidence="1">The sequence shown here is derived from an EMBL/GenBank/DDBJ whole genome shotgun (WGS) entry which is preliminary data.</text>
</comment>
<dbReference type="Pfam" id="PF04268">
    <property type="entry name" value="SoxG"/>
    <property type="match status" value="1"/>
</dbReference>
<sequence>MAELTRTHPLADPQQLTDLTAGHVEARPFVAMVVVRAAAGGEAAAAAADVLGTDLPTRPNTWAATATGKVVWLGPDEWLVLDETAAPWDLEDTLRTRLAPVGGAATDVSAQRLVLRLHGPHAQEVLRSGTSVDVDPRVFPAGSSAQTNLAQAGVVLLALGGGDDFELLVRTSFAGYLAAWLADAALEFRPPA</sequence>
<reference evidence="1 2" key="1">
    <citation type="submission" date="2024-07" db="EMBL/GenBank/DDBJ databases">
        <authorList>
            <person name="Thanompreechachai J."/>
            <person name="Duangmal K."/>
        </authorList>
    </citation>
    <scope>NUCLEOTIDE SEQUENCE [LARGE SCALE GENOMIC DNA]</scope>
    <source>
        <strain evidence="1 2">LSe6-4</strain>
    </source>
</reference>
<protein>
    <submittedName>
        <fullName evidence="1">Sarcosine oxidase subunit gamma</fullName>
    </submittedName>
</protein>
<accession>A0ABV4GWL5</accession>
<proteinExistence type="predicted"/>
<gene>
    <name evidence="1" type="ORF">AB2L27_00550</name>
</gene>
<keyword evidence="2" id="KW-1185">Reference proteome</keyword>
<dbReference type="InterPro" id="IPR027266">
    <property type="entry name" value="TrmE/GcvT-like"/>
</dbReference>
<name>A0ABV4GWL5_9ACTN</name>
<dbReference type="Gene3D" id="3.30.70.1520">
    <property type="entry name" value="Heterotetrameric sarcosine oxidase"/>
    <property type="match status" value="1"/>
</dbReference>
<evidence type="ECO:0000313" key="2">
    <source>
        <dbReference type="Proteomes" id="UP001565927"/>
    </source>
</evidence>